<name>A0A059FV51_9PROT</name>
<gene>
    <name evidence="3" type="ORF">HJO_04210</name>
</gene>
<evidence type="ECO:0000256" key="1">
    <source>
        <dbReference type="SAM" id="MobiDB-lite"/>
    </source>
</evidence>
<dbReference type="CDD" id="cd00229">
    <property type="entry name" value="SGNH_hydrolase"/>
    <property type="match status" value="1"/>
</dbReference>
<evidence type="ECO:0000313" key="3">
    <source>
        <dbReference type="EMBL" id="KCZ94550.1"/>
    </source>
</evidence>
<dbReference type="EMBL" id="ARYK01000001">
    <property type="protein sequence ID" value="KCZ94550.1"/>
    <property type="molecule type" value="Genomic_DNA"/>
</dbReference>
<feature type="transmembrane region" description="Helical" evidence="2">
    <location>
        <begin position="201"/>
        <end position="224"/>
    </location>
</feature>
<dbReference type="AlphaFoldDB" id="A0A059FV51"/>
<dbReference type="RefSeq" id="WP_035613811.1">
    <property type="nucleotide sequence ID" value="NZ_ARYK01000001.1"/>
</dbReference>
<dbReference type="Proteomes" id="UP000025171">
    <property type="component" value="Unassembled WGS sequence"/>
</dbReference>
<comment type="caution">
    <text evidence="3">The sequence shown here is derived from an EMBL/GenBank/DDBJ whole genome shotgun (WGS) entry which is preliminary data.</text>
</comment>
<feature type="transmembrane region" description="Helical" evidence="2">
    <location>
        <begin position="465"/>
        <end position="483"/>
    </location>
</feature>
<reference evidence="3 4" key="1">
    <citation type="journal article" date="2014" name="Antonie Van Leeuwenhoek">
        <title>Hyphomonas beringensis sp. nov. and Hyphomonas chukchiensis sp. nov., isolated from surface seawater of the Bering Sea and Chukchi Sea.</title>
        <authorList>
            <person name="Li C."/>
            <person name="Lai Q."/>
            <person name="Li G."/>
            <person name="Dong C."/>
            <person name="Wang J."/>
            <person name="Liao Y."/>
            <person name="Shao Z."/>
        </authorList>
    </citation>
    <scope>NUCLEOTIDE SEQUENCE [LARGE SCALE GENOMIC DNA]</scope>
    <source>
        <strain evidence="3 4">MHS-2</strain>
    </source>
</reference>
<keyword evidence="2" id="KW-0812">Transmembrane</keyword>
<dbReference type="OrthoDB" id="916975at2"/>
<proteinExistence type="predicted"/>
<dbReference type="STRING" id="1280950.HJO_04210"/>
<feature type="compositionally biased region" description="Acidic residues" evidence="1">
    <location>
        <begin position="932"/>
        <end position="941"/>
    </location>
</feature>
<feature type="transmembrane region" description="Helical" evidence="2">
    <location>
        <begin position="557"/>
        <end position="574"/>
    </location>
</feature>
<keyword evidence="2" id="KW-1133">Transmembrane helix</keyword>
<dbReference type="GO" id="GO:0016788">
    <property type="term" value="F:hydrolase activity, acting on ester bonds"/>
    <property type="evidence" value="ECO:0007669"/>
    <property type="project" value="UniProtKB-ARBA"/>
</dbReference>
<feature type="transmembrane region" description="Helical" evidence="2">
    <location>
        <begin position="87"/>
        <end position="104"/>
    </location>
</feature>
<feature type="transmembrane region" description="Helical" evidence="2">
    <location>
        <begin position="111"/>
        <end position="129"/>
    </location>
</feature>
<keyword evidence="2" id="KW-0472">Membrane</keyword>
<feature type="transmembrane region" description="Helical" evidence="2">
    <location>
        <begin position="23"/>
        <end position="45"/>
    </location>
</feature>
<feature type="transmembrane region" description="Helical" evidence="2">
    <location>
        <begin position="395"/>
        <end position="416"/>
    </location>
</feature>
<sequence>MEVSTQSSSDSVETAERSVPNKWGPSVLIIIAAIAIFAVFAENHLSAAENFSLQGKLIVAGFGGVMGLGILWEIASGQRTFAETMRFWSVVLLVGITTWAIRIYEIESTAFYKFIAPLTLSGFIINHYLPTSLRRPFFLGLGLVAIIGVFGVVSIPAAVGLIGASLVLIGICHLPVSIWIRLALLLACTAGLAAFRSGFVYTGWVMAILPVLAAIFMFRLAIYLYDISNGKGPKNIWDRLSYFFLFPNIVFPFFPAVDYSTYGRTYYNDEATRIYRHGATYILRGFVHLLLYRLIHVEYVLGMNEVTSALGFLQYVVSNFGLYLKVSGLFHLIVGLIVLFGYNLPETHSRFYFSTSFIDFWRRINIYWKDFMQKMVFNPSYMVFKKMGVPHMTGVMLAIATVFIATWALHAYQWYWLTGTVLLTLPDVLFWLILGALLIGQTWLEARPKSKQPSPIAFIPPKVTLVIRTVSTFLFICILWSFWTSPTAHDWVDMVARAGLAPAFTDISAATPADWGVTLASAAIGILLCVITLGIHFGLAKPAPRVKRNLAKKKKDFYGAIVLCGAIAVGLVALQNPKVHDTIGARQLAEDIGASKLNAQDQIMLERGYYEGLISSQRFNGELWEFFMQNPGQAHKMQEDYEGVHFVDSYMEREYVPNATYSAAGVTTPTNQWGMDDYDYPLTKPEGAYRVAILGASRTRGRGVERDKRFTSLLRQDFENESARPNAKYEMMNFSFDGQVAAQRVMEYESKVRKFRPDIVFFVAGIRDSIFDHHARMIRQGVPMPWPFLDDINARAGLNSSMTDTEISRRLAPYRLEFVQNVYKMLGKDLEADGIRGVWIYVPSVDDDIREHEAPPPVLEQYARDAGFETINLANLFDGLPNRDDYRISRFDTHPNEAGHRLIADAISKGLKELDLNGRINMGLSASSDAPEGTDEPAPEQ</sequence>
<dbReference type="InterPro" id="IPR036514">
    <property type="entry name" value="SGNH_hydro_sf"/>
</dbReference>
<protein>
    <submittedName>
        <fullName evidence="3">Uncharacterized protein</fullName>
    </submittedName>
</protein>
<accession>A0A059FV51</accession>
<feature type="region of interest" description="Disordered" evidence="1">
    <location>
        <begin position="922"/>
        <end position="941"/>
    </location>
</feature>
<feature type="transmembrane region" description="Helical" evidence="2">
    <location>
        <begin position="428"/>
        <end position="444"/>
    </location>
</feature>
<dbReference type="Gene3D" id="3.40.50.1110">
    <property type="entry name" value="SGNH hydrolase"/>
    <property type="match status" value="1"/>
</dbReference>
<organism evidence="3 4">
    <name type="scientific">Hyphomonas johnsonii MHS-2</name>
    <dbReference type="NCBI Taxonomy" id="1280950"/>
    <lineage>
        <taxon>Bacteria</taxon>
        <taxon>Pseudomonadati</taxon>
        <taxon>Pseudomonadota</taxon>
        <taxon>Alphaproteobacteria</taxon>
        <taxon>Hyphomonadales</taxon>
        <taxon>Hyphomonadaceae</taxon>
        <taxon>Hyphomonas</taxon>
    </lineage>
</organism>
<feature type="transmembrane region" description="Helical" evidence="2">
    <location>
        <begin position="515"/>
        <end position="537"/>
    </location>
</feature>
<feature type="transmembrane region" description="Helical" evidence="2">
    <location>
        <begin position="274"/>
        <end position="292"/>
    </location>
</feature>
<evidence type="ECO:0000256" key="2">
    <source>
        <dbReference type="SAM" id="Phobius"/>
    </source>
</evidence>
<dbReference type="eggNOG" id="COG1696">
    <property type="taxonomic scope" value="Bacteria"/>
</dbReference>
<feature type="transmembrane region" description="Helical" evidence="2">
    <location>
        <begin position="236"/>
        <end position="254"/>
    </location>
</feature>
<dbReference type="SUPFAM" id="SSF52266">
    <property type="entry name" value="SGNH hydrolase"/>
    <property type="match status" value="1"/>
</dbReference>
<keyword evidence="4" id="KW-1185">Reference proteome</keyword>
<feature type="transmembrane region" description="Helical" evidence="2">
    <location>
        <begin position="57"/>
        <end position="75"/>
    </location>
</feature>
<evidence type="ECO:0000313" key="4">
    <source>
        <dbReference type="Proteomes" id="UP000025171"/>
    </source>
</evidence>
<feature type="transmembrane region" description="Helical" evidence="2">
    <location>
        <begin position="141"/>
        <end position="171"/>
    </location>
</feature>
<feature type="transmembrane region" description="Helical" evidence="2">
    <location>
        <begin position="323"/>
        <end position="344"/>
    </location>
</feature>
<dbReference type="PATRIC" id="fig|1280950.3.peg.858"/>